<accession>A0A0K2T1V0</accession>
<reference evidence="1" key="1">
    <citation type="submission" date="2014-05" db="EMBL/GenBank/DDBJ databases">
        <authorList>
            <person name="Chronopoulou M."/>
        </authorList>
    </citation>
    <scope>NUCLEOTIDE SEQUENCE</scope>
    <source>
        <tissue evidence="1">Whole organism</tissue>
    </source>
</reference>
<evidence type="ECO:0000313" key="1">
    <source>
        <dbReference type="EMBL" id="CDW19983.1"/>
    </source>
</evidence>
<dbReference type="AlphaFoldDB" id="A0A0K2T1V0"/>
<name>A0A0K2T1V0_LEPSM</name>
<dbReference type="EMBL" id="HACA01002622">
    <property type="protein sequence ID" value="CDW19983.1"/>
    <property type="molecule type" value="Transcribed_RNA"/>
</dbReference>
<sequence>MLLGKDLVAPKGAGILHKIDLNEEQLNLFRRCFLRRYLPSGFFLCRLLGGVGFDHFLLRSLFNKYFGLGRFFFSRLLRGFWLFNVFGHLRLACYRKLKCS</sequence>
<protein>
    <submittedName>
        <fullName evidence="1">Uncharacterized protein</fullName>
    </submittedName>
</protein>
<proteinExistence type="predicted"/>
<organism evidence="1">
    <name type="scientific">Lepeophtheirus salmonis</name>
    <name type="common">Salmon louse</name>
    <name type="synonym">Caligus salmonis</name>
    <dbReference type="NCBI Taxonomy" id="72036"/>
    <lineage>
        <taxon>Eukaryota</taxon>
        <taxon>Metazoa</taxon>
        <taxon>Ecdysozoa</taxon>
        <taxon>Arthropoda</taxon>
        <taxon>Crustacea</taxon>
        <taxon>Multicrustacea</taxon>
        <taxon>Hexanauplia</taxon>
        <taxon>Copepoda</taxon>
        <taxon>Siphonostomatoida</taxon>
        <taxon>Caligidae</taxon>
        <taxon>Lepeophtheirus</taxon>
    </lineage>
</organism>